<dbReference type="Gene3D" id="3.90.180.10">
    <property type="entry name" value="Medium-chain alcohol dehydrogenases, catalytic domain"/>
    <property type="match status" value="1"/>
</dbReference>
<evidence type="ECO:0000256" key="4">
    <source>
        <dbReference type="ARBA" id="ARBA00022833"/>
    </source>
</evidence>
<sequence>MTTMLAAQYQPGEKKLALKDKHAVPSTGPGQVLLKVAACGVCHSDIMFIDSGVLPIPLVLGHEVSGHVVEIGEGVDPSIKKGGLYAVLAITPSAKSLNGMPALFDSPGASTDGGFAEYCLVRQDQLVAVPEGVSPELAAVGADAGINAYKFVVTSGQIDGTSKKTCLVIGVGGLGHQAVQVAAHFGATVYACDPKPEARELAKKLGAVEAFSPDELTAKIAEGFTVNVAIDFVARPATFETAKAALRGNNLSFPANPRLVVAGLTNEKLEFSTLDTLTYNLTIATPQYGSKQDLESILQLYAQGAITPVVSAHRLDEINTVLDELRSGTVLGRKVLLPPTAA</sequence>
<comment type="caution">
    <text evidence="8">The sequence shown here is derived from an EMBL/GenBank/DDBJ whole genome shotgun (WGS) entry which is preliminary data.</text>
</comment>
<dbReference type="Gene3D" id="3.40.50.720">
    <property type="entry name" value="NAD(P)-binding Rossmann-like Domain"/>
    <property type="match status" value="1"/>
</dbReference>
<dbReference type="PANTHER" id="PTHR42940:SF8">
    <property type="entry name" value="VACUOLAR PROTEIN SORTING-ASSOCIATED PROTEIN 11"/>
    <property type="match status" value="1"/>
</dbReference>
<dbReference type="Pfam" id="PF08240">
    <property type="entry name" value="ADH_N"/>
    <property type="match status" value="1"/>
</dbReference>
<evidence type="ECO:0000256" key="2">
    <source>
        <dbReference type="ARBA" id="ARBA00008072"/>
    </source>
</evidence>
<protein>
    <submittedName>
        <fullName evidence="8">GroES-like protein</fullName>
    </submittedName>
</protein>
<name>A0A9P3PTM3_LYOSH</name>
<dbReference type="AlphaFoldDB" id="A0A9P3PTM3"/>
<keyword evidence="3 6" id="KW-0479">Metal-binding</keyword>
<proteinExistence type="inferred from homology"/>
<accession>A0A9P3PTM3</accession>
<comment type="similarity">
    <text evidence="2 6">Belongs to the zinc-containing alcohol dehydrogenase family.</text>
</comment>
<keyword evidence="4 6" id="KW-0862">Zinc</keyword>
<dbReference type="InterPro" id="IPR020843">
    <property type="entry name" value="ER"/>
</dbReference>
<dbReference type="InterPro" id="IPR036291">
    <property type="entry name" value="NAD(P)-bd_dom_sf"/>
</dbReference>
<dbReference type="EMBL" id="BRPK01000009">
    <property type="protein sequence ID" value="GLB41041.1"/>
    <property type="molecule type" value="Genomic_DNA"/>
</dbReference>
<gene>
    <name evidence="8" type="ORF">LshimejAT787_0902560</name>
</gene>
<dbReference type="OrthoDB" id="1879366at2759"/>
<dbReference type="Pfam" id="PF00107">
    <property type="entry name" value="ADH_zinc_N"/>
    <property type="match status" value="1"/>
</dbReference>
<dbReference type="InterPro" id="IPR013154">
    <property type="entry name" value="ADH-like_N"/>
</dbReference>
<dbReference type="SUPFAM" id="SSF50129">
    <property type="entry name" value="GroES-like"/>
    <property type="match status" value="1"/>
</dbReference>
<dbReference type="InterPro" id="IPR002328">
    <property type="entry name" value="ADH_Zn_CS"/>
</dbReference>
<evidence type="ECO:0000256" key="6">
    <source>
        <dbReference type="RuleBase" id="RU361277"/>
    </source>
</evidence>
<organism evidence="8 9">
    <name type="scientific">Lyophyllum shimeji</name>
    <name type="common">Hon-shimeji</name>
    <name type="synonym">Tricholoma shimeji</name>
    <dbReference type="NCBI Taxonomy" id="47721"/>
    <lineage>
        <taxon>Eukaryota</taxon>
        <taxon>Fungi</taxon>
        <taxon>Dikarya</taxon>
        <taxon>Basidiomycota</taxon>
        <taxon>Agaricomycotina</taxon>
        <taxon>Agaricomycetes</taxon>
        <taxon>Agaricomycetidae</taxon>
        <taxon>Agaricales</taxon>
        <taxon>Tricholomatineae</taxon>
        <taxon>Lyophyllaceae</taxon>
        <taxon>Lyophyllum</taxon>
    </lineage>
</organism>
<dbReference type="PROSITE" id="PS00059">
    <property type="entry name" value="ADH_ZINC"/>
    <property type="match status" value="1"/>
</dbReference>
<evidence type="ECO:0000313" key="8">
    <source>
        <dbReference type="EMBL" id="GLB41041.1"/>
    </source>
</evidence>
<reference evidence="8" key="1">
    <citation type="submission" date="2022-07" db="EMBL/GenBank/DDBJ databases">
        <title>The genome of Lyophyllum shimeji provides insight into the initial evolution of ectomycorrhizal fungal genome.</title>
        <authorList>
            <person name="Kobayashi Y."/>
            <person name="Shibata T."/>
            <person name="Hirakawa H."/>
            <person name="Shigenobu S."/>
            <person name="Nishiyama T."/>
            <person name="Yamada A."/>
            <person name="Hasebe M."/>
            <person name="Kawaguchi M."/>
        </authorList>
    </citation>
    <scope>NUCLEOTIDE SEQUENCE</scope>
    <source>
        <strain evidence="8">AT787</strain>
    </source>
</reference>
<feature type="domain" description="Enoyl reductase (ER)" evidence="7">
    <location>
        <begin position="12"/>
        <end position="336"/>
    </location>
</feature>
<dbReference type="GO" id="GO:0016491">
    <property type="term" value="F:oxidoreductase activity"/>
    <property type="evidence" value="ECO:0007669"/>
    <property type="project" value="UniProtKB-KW"/>
</dbReference>
<evidence type="ECO:0000259" key="7">
    <source>
        <dbReference type="SMART" id="SM00829"/>
    </source>
</evidence>
<dbReference type="Proteomes" id="UP001063166">
    <property type="component" value="Unassembled WGS sequence"/>
</dbReference>
<keyword evidence="5" id="KW-0560">Oxidoreductase</keyword>
<dbReference type="GO" id="GO:0008270">
    <property type="term" value="F:zinc ion binding"/>
    <property type="evidence" value="ECO:0007669"/>
    <property type="project" value="InterPro"/>
</dbReference>
<dbReference type="InterPro" id="IPR011032">
    <property type="entry name" value="GroES-like_sf"/>
</dbReference>
<evidence type="ECO:0000256" key="3">
    <source>
        <dbReference type="ARBA" id="ARBA00022723"/>
    </source>
</evidence>
<comment type="cofactor">
    <cofactor evidence="1 6">
        <name>Zn(2+)</name>
        <dbReference type="ChEBI" id="CHEBI:29105"/>
    </cofactor>
</comment>
<dbReference type="PANTHER" id="PTHR42940">
    <property type="entry name" value="ALCOHOL DEHYDROGENASE 1-RELATED"/>
    <property type="match status" value="1"/>
</dbReference>
<keyword evidence="9" id="KW-1185">Reference proteome</keyword>
<evidence type="ECO:0000256" key="5">
    <source>
        <dbReference type="ARBA" id="ARBA00023002"/>
    </source>
</evidence>
<dbReference type="InterPro" id="IPR013149">
    <property type="entry name" value="ADH-like_C"/>
</dbReference>
<dbReference type="SUPFAM" id="SSF51735">
    <property type="entry name" value="NAD(P)-binding Rossmann-fold domains"/>
    <property type="match status" value="1"/>
</dbReference>
<dbReference type="SMART" id="SM00829">
    <property type="entry name" value="PKS_ER"/>
    <property type="match status" value="1"/>
</dbReference>
<dbReference type="CDD" id="cd08254">
    <property type="entry name" value="hydroxyacyl_CoA_DH"/>
    <property type="match status" value="1"/>
</dbReference>
<evidence type="ECO:0000256" key="1">
    <source>
        <dbReference type="ARBA" id="ARBA00001947"/>
    </source>
</evidence>
<evidence type="ECO:0000313" key="9">
    <source>
        <dbReference type="Proteomes" id="UP001063166"/>
    </source>
</evidence>